<evidence type="ECO:0000313" key="2">
    <source>
        <dbReference type="Proteomes" id="UP000780768"/>
    </source>
</evidence>
<comment type="caution">
    <text evidence="1">The sequence shown here is derived from an EMBL/GenBank/DDBJ whole genome shotgun (WGS) entry which is preliminary data.</text>
</comment>
<dbReference type="Gene3D" id="2.160.20.10">
    <property type="entry name" value="Single-stranded right-handed beta-helix, Pectin lyase-like"/>
    <property type="match status" value="1"/>
</dbReference>
<gene>
    <name evidence="1" type="ORF">K8V65_05350</name>
</gene>
<dbReference type="AlphaFoldDB" id="A0A921L7P5"/>
<organism evidence="1 2">
    <name type="scientific">Megamonas hypermegale</name>
    <dbReference type="NCBI Taxonomy" id="158847"/>
    <lineage>
        <taxon>Bacteria</taxon>
        <taxon>Bacillati</taxon>
        <taxon>Bacillota</taxon>
        <taxon>Negativicutes</taxon>
        <taxon>Selenomonadales</taxon>
        <taxon>Selenomonadaceae</taxon>
        <taxon>Megamonas</taxon>
    </lineage>
</organism>
<reference evidence="1" key="2">
    <citation type="submission" date="2021-09" db="EMBL/GenBank/DDBJ databases">
        <authorList>
            <person name="Gilroy R."/>
        </authorList>
    </citation>
    <scope>NUCLEOTIDE SEQUENCE</scope>
    <source>
        <strain evidence="1">7318</strain>
    </source>
</reference>
<reference evidence="1" key="1">
    <citation type="journal article" date="2021" name="PeerJ">
        <title>Extensive microbial diversity within the chicken gut microbiome revealed by metagenomics and culture.</title>
        <authorList>
            <person name="Gilroy R."/>
            <person name="Ravi A."/>
            <person name="Getino M."/>
            <person name="Pursley I."/>
            <person name="Horton D.L."/>
            <person name="Alikhan N.F."/>
            <person name="Baker D."/>
            <person name="Gharbi K."/>
            <person name="Hall N."/>
            <person name="Watson M."/>
            <person name="Adriaenssens E.M."/>
            <person name="Foster-Nyarko E."/>
            <person name="Jarju S."/>
            <person name="Secka A."/>
            <person name="Antonio M."/>
            <person name="Oren A."/>
            <person name="Chaudhuri R.R."/>
            <person name="La Ragione R."/>
            <person name="Hildebrand F."/>
            <person name="Pallen M.J."/>
        </authorList>
    </citation>
    <scope>NUCLEOTIDE SEQUENCE</scope>
    <source>
        <strain evidence="1">7318</strain>
    </source>
</reference>
<sequence>MQYINKTYDNERALYGIHHAQVIDCNFDGPADGESALKETANLSVQNCFFNLRYPLWHNHNTEIINSAMTDKCRAAMWYDSNITLQNCDLNGIKALRECSAVKLENCRINSAEFGWKCRDVNIKDCELVSEYPFFESSNLTVDNLKMNGKYSFQYVENATFRNCELKTKDAFWHSKNVTVIDSVVYGEYLGWYAENLTFIRCKIIGTQPLCYCKNLKLTDCTMEHTDLAFERSDVQAYILNAIDSVKNPLRGEISASSIGNLILETDIINPTDTKIICRDKQNCACA</sequence>
<dbReference type="InterPro" id="IPR011050">
    <property type="entry name" value="Pectin_lyase_fold/virulence"/>
</dbReference>
<dbReference type="Proteomes" id="UP000780768">
    <property type="component" value="Unassembled WGS sequence"/>
</dbReference>
<dbReference type="SUPFAM" id="SSF51126">
    <property type="entry name" value="Pectin lyase-like"/>
    <property type="match status" value="1"/>
</dbReference>
<protein>
    <submittedName>
        <fullName evidence="1">DUF3737 family protein</fullName>
    </submittedName>
</protein>
<dbReference type="Pfam" id="PF12541">
    <property type="entry name" value="DUF3737"/>
    <property type="match status" value="1"/>
</dbReference>
<name>A0A921L7P5_9FIRM</name>
<evidence type="ECO:0000313" key="1">
    <source>
        <dbReference type="EMBL" id="HJF85064.1"/>
    </source>
</evidence>
<dbReference type="EMBL" id="DYVR01000144">
    <property type="protein sequence ID" value="HJF85064.1"/>
    <property type="molecule type" value="Genomic_DNA"/>
</dbReference>
<dbReference type="InterPro" id="IPR012334">
    <property type="entry name" value="Pectin_lyas_fold"/>
</dbReference>
<dbReference type="InterPro" id="IPR022208">
    <property type="entry name" value="DUF3737"/>
</dbReference>
<accession>A0A921L7P5</accession>
<proteinExistence type="predicted"/>